<dbReference type="EMBL" id="JRLZ01000008">
    <property type="protein sequence ID" value="KGO95772.1"/>
    <property type="molecule type" value="Genomic_DNA"/>
</dbReference>
<feature type="signal peptide" evidence="1">
    <location>
        <begin position="1"/>
        <end position="21"/>
    </location>
</feature>
<reference evidence="3" key="1">
    <citation type="submission" date="2013-09" db="EMBL/GenBank/DDBJ databases">
        <authorList>
            <person name="Zeng Z."/>
            <person name="Chen C."/>
        </authorList>
    </citation>
    <scope>NUCLEOTIDE SEQUENCE [LARGE SCALE GENOMIC DNA]</scope>
    <source>
        <strain evidence="3">DK69</strain>
    </source>
</reference>
<evidence type="ECO:0000256" key="1">
    <source>
        <dbReference type="SAM" id="SignalP"/>
    </source>
</evidence>
<evidence type="ECO:0000313" key="2">
    <source>
        <dbReference type="EMBL" id="KGO95772.1"/>
    </source>
</evidence>
<comment type="caution">
    <text evidence="2">The sequence shown here is derived from an EMBL/GenBank/DDBJ whole genome shotgun (WGS) entry which is preliminary data.</text>
</comment>
<evidence type="ECO:0000313" key="3">
    <source>
        <dbReference type="Proteomes" id="UP000030149"/>
    </source>
</evidence>
<dbReference type="Proteomes" id="UP000030149">
    <property type="component" value="Unassembled WGS sequence"/>
</dbReference>
<dbReference type="eggNOG" id="ENOG5032H6T">
    <property type="taxonomic scope" value="Bacteria"/>
</dbReference>
<accession>V6S1Y9</accession>
<dbReference type="OrthoDB" id="9930972at2"/>
<evidence type="ECO:0008006" key="4">
    <source>
        <dbReference type="Google" id="ProtNLM"/>
    </source>
</evidence>
<dbReference type="AlphaFoldDB" id="V6S1Y9"/>
<feature type="chain" id="PRO_5004752023" description="DUF3826 domain-containing protein" evidence="1">
    <location>
        <begin position="22"/>
        <end position="148"/>
    </location>
</feature>
<organism evidence="2 3">
    <name type="scientific">Flavobacterium enshiense DK69</name>
    <dbReference type="NCBI Taxonomy" id="1107311"/>
    <lineage>
        <taxon>Bacteria</taxon>
        <taxon>Pseudomonadati</taxon>
        <taxon>Bacteroidota</taxon>
        <taxon>Flavobacteriia</taxon>
        <taxon>Flavobacteriales</taxon>
        <taxon>Flavobacteriaceae</taxon>
        <taxon>Flavobacterium</taxon>
    </lineage>
</organism>
<sequence>MESLKKLILAFVLLFSLTVLSQTTTTTTQTTKPKSQTNKNKVVTKRLYTEKEAEKIRQNYKKEVKTIGMSPAVEKKYAKIISDYTNKLSYINKDRTKTKEQYRAGVDKIVREQNSKIQKILTPDQYKRHLIIYNPIWESAKYRIEHSK</sequence>
<dbReference type="PATRIC" id="fig|1107311.3.peg.2887"/>
<keyword evidence="3" id="KW-1185">Reference proteome</keyword>
<name>V6S1Y9_9FLAO</name>
<dbReference type="RefSeq" id="WP_023574877.1">
    <property type="nucleotide sequence ID" value="NZ_AVCS01000028.1"/>
</dbReference>
<gene>
    <name evidence="2" type="ORF">Q767_08760</name>
</gene>
<keyword evidence="1" id="KW-0732">Signal</keyword>
<proteinExistence type="predicted"/>
<reference evidence="2 3" key="2">
    <citation type="journal article" date="2015" name="Stand. Genomic Sci.">
        <title>High quality draft genomic sequence of Flavobacterium enshiense DK69(T) and comparison among Flavobacterium genomes.</title>
        <authorList>
            <person name="Zeng Z."/>
            <person name="Chen C."/>
            <person name="Du H."/>
            <person name="Wang G."/>
            <person name="Li M."/>
        </authorList>
    </citation>
    <scope>NUCLEOTIDE SEQUENCE [LARGE SCALE GENOMIC DNA]</scope>
    <source>
        <strain evidence="2 3">DK69</strain>
    </source>
</reference>
<protein>
    <recommendedName>
        <fullName evidence="4">DUF3826 domain-containing protein</fullName>
    </recommendedName>
</protein>